<dbReference type="Proteomes" id="UP000614601">
    <property type="component" value="Unassembled WGS sequence"/>
</dbReference>
<keyword evidence="2" id="KW-1185">Reference proteome</keyword>
<sequence length="174" mass="20086">MFSAPHRESHKICISGLKESLHNYSTFNNIHNFSNFNNLHIHNKMVFPLTKVFERRLEHNLHRHRLDASLVAKRPQPCCKPTIFKQASESSQMPVKTADQELMDRFIEQVTVQPAPVIVEPEIVKPEILKPAFNQGQKALNKDLDKDYFQPQHLHRVGSVESNVYTESESDCSI</sequence>
<dbReference type="OrthoDB" id="10489061at2759"/>
<dbReference type="Proteomes" id="UP000783686">
    <property type="component" value="Unassembled WGS sequence"/>
</dbReference>
<dbReference type="EMBL" id="CAJFCW020000006">
    <property type="protein sequence ID" value="CAG9125870.1"/>
    <property type="molecule type" value="Genomic_DNA"/>
</dbReference>
<accession>A0A811LLK3</accession>
<reference evidence="1" key="1">
    <citation type="submission" date="2020-09" db="EMBL/GenBank/DDBJ databases">
        <authorList>
            <person name="Kikuchi T."/>
        </authorList>
    </citation>
    <scope>NUCLEOTIDE SEQUENCE</scope>
    <source>
        <strain evidence="1">SH1</strain>
    </source>
</reference>
<comment type="caution">
    <text evidence="1">The sequence shown here is derived from an EMBL/GenBank/DDBJ whole genome shotgun (WGS) entry which is preliminary data.</text>
</comment>
<dbReference type="AlphaFoldDB" id="A0A811LLK3"/>
<evidence type="ECO:0000313" key="2">
    <source>
        <dbReference type="Proteomes" id="UP000614601"/>
    </source>
</evidence>
<name>A0A811LLK3_9BILA</name>
<proteinExistence type="predicted"/>
<dbReference type="EMBL" id="CAJFDH010000006">
    <property type="protein sequence ID" value="CAD5229136.1"/>
    <property type="molecule type" value="Genomic_DNA"/>
</dbReference>
<organism evidence="1 2">
    <name type="scientific">Bursaphelenchus okinawaensis</name>
    <dbReference type="NCBI Taxonomy" id="465554"/>
    <lineage>
        <taxon>Eukaryota</taxon>
        <taxon>Metazoa</taxon>
        <taxon>Ecdysozoa</taxon>
        <taxon>Nematoda</taxon>
        <taxon>Chromadorea</taxon>
        <taxon>Rhabditida</taxon>
        <taxon>Tylenchina</taxon>
        <taxon>Tylenchomorpha</taxon>
        <taxon>Aphelenchoidea</taxon>
        <taxon>Aphelenchoididae</taxon>
        <taxon>Bursaphelenchus</taxon>
    </lineage>
</organism>
<protein>
    <submittedName>
        <fullName evidence="1">Uncharacterized protein</fullName>
    </submittedName>
</protein>
<evidence type="ECO:0000313" key="1">
    <source>
        <dbReference type="EMBL" id="CAD5229136.1"/>
    </source>
</evidence>
<gene>
    <name evidence="1" type="ORF">BOKJ2_LOCUS13195</name>
</gene>